<name>A0A3P7L134_DIBLA</name>
<evidence type="ECO:0000313" key="3">
    <source>
        <dbReference type="Proteomes" id="UP000281553"/>
    </source>
</evidence>
<feature type="compositionally biased region" description="Polar residues" evidence="1">
    <location>
        <begin position="54"/>
        <end position="64"/>
    </location>
</feature>
<organism evidence="2 3">
    <name type="scientific">Dibothriocephalus latus</name>
    <name type="common">Fish tapeworm</name>
    <name type="synonym">Diphyllobothrium latum</name>
    <dbReference type="NCBI Taxonomy" id="60516"/>
    <lineage>
        <taxon>Eukaryota</taxon>
        <taxon>Metazoa</taxon>
        <taxon>Spiralia</taxon>
        <taxon>Lophotrochozoa</taxon>
        <taxon>Platyhelminthes</taxon>
        <taxon>Cestoda</taxon>
        <taxon>Eucestoda</taxon>
        <taxon>Diphyllobothriidea</taxon>
        <taxon>Diphyllobothriidae</taxon>
        <taxon>Dibothriocephalus</taxon>
    </lineage>
</organism>
<dbReference type="AlphaFoldDB" id="A0A3P7L134"/>
<evidence type="ECO:0000313" key="2">
    <source>
        <dbReference type="EMBL" id="VDN11185.1"/>
    </source>
</evidence>
<protein>
    <submittedName>
        <fullName evidence="2">Uncharacterized protein</fullName>
    </submittedName>
</protein>
<accession>A0A3P7L134</accession>
<sequence>MTLRQTLREFVIPLETQEENQKDKKGKTSTKKPQQKYGQLRRIRSQRYKKSAKKTQTWKTFSENNDTKKKPKGLRNVPAVEIEPGEELVNLGKSILRSRRQLMQRAPARKPPAEPQSIFTEQDFKKFEADPQKFFCS</sequence>
<proteinExistence type="predicted"/>
<evidence type="ECO:0000256" key="1">
    <source>
        <dbReference type="SAM" id="MobiDB-lite"/>
    </source>
</evidence>
<dbReference type="OrthoDB" id="6278666at2759"/>
<dbReference type="Proteomes" id="UP000281553">
    <property type="component" value="Unassembled WGS sequence"/>
</dbReference>
<gene>
    <name evidence="2" type="ORF">DILT_LOCUS7016</name>
</gene>
<keyword evidence="3" id="KW-1185">Reference proteome</keyword>
<feature type="region of interest" description="Disordered" evidence="1">
    <location>
        <begin position="1"/>
        <end position="75"/>
    </location>
</feature>
<dbReference type="EMBL" id="UYRU01050915">
    <property type="protein sequence ID" value="VDN11185.1"/>
    <property type="molecule type" value="Genomic_DNA"/>
</dbReference>
<reference evidence="2 3" key="1">
    <citation type="submission" date="2018-11" db="EMBL/GenBank/DDBJ databases">
        <authorList>
            <consortium name="Pathogen Informatics"/>
        </authorList>
    </citation>
    <scope>NUCLEOTIDE SEQUENCE [LARGE SCALE GENOMIC DNA]</scope>
</reference>
<feature type="compositionally biased region" description="Basic residues" evidence="1">
    <location>
        <begin position="24"/>
        <end position="53"/>
    </location>
</feature>